<dbReference type="Proteomes" id="UP000823775">
    <property type="component" value="Unassembled WGS sequence"/>
</dbReference>
<protein>
    <submittedName>
        <fullName evidence="1">Uncharacterized protein</fullName>
    </submittedName>
</protein>
<evidence type="ECO:0000313" key="2">
    <source>
        <dbReference type="Proteomes" id="UP000823775"/>
    </source>
</evidence>
<evidence type="ECO:0000313" key="1">
    <source>
        <dbReference type="EMBL" id="MCD7446337.1"/>
    </source>
</evidence>
<sequence>MTGTIEIDSSCKEADVFTRVTNMYQRKSLVLEKLVARMITTKNAYEDGRNYGLLHRKHSYWSHHTTWTWSNSGSSEHLSISGYDVFVKAYAGAWEVETHKKDIFKRKQQEGNLLWSFMPALRDPGAPKLSTYNFSISPVDLVSALINIKEARFPKEIYYNQKKGNIDLWCNYHNTHGHLSGDYKHFWIEVAQLLKVGHLKEFLGDRAKHNLNKN</sequence>
<accession>A0ABS8RHM1</accession>
<organism evidence="1 2">
    <name type="scientific">Datura stramonium</name>
    <name type="common">Jimsonweed</name>
    <name type="synonym">Common thornapple</name>
    <dbReference type="NCBI Taxonomy" id="4076"/>
    <lineage>
        <taxon>Eukaryota</taxon>
        <taxon>Viridiplantae</taxon>
        <taxon>Streptophyta</taxon>
        <taxon>Embryophyta</taxon>
        <taxon>Tracheophyta</taxon>
        <taxon>Spermatophyta</taxon>
        <taxon>Magnoliopsida</taxon>
        <taxon>eudicotyledons</taxon>
        <taxon>Gunneridae</taxon>
        <taxon>Pentapetalae</taxon>
        <taxon>asterids</taxon>
        <taxon>lamiids</taxon>
        <taxon>Solanales</taxon>
        <taxon>Solanaceae</taxon>
        <taxon>Solanoideae</taxon>
        <taxon>Datureae</taxon>
        <taxon>Datura</taxon>
    </lineage>
</organism>
<keyword evidence="2" id="KW-1185">Reference proteome</keyword>
<dbReference type="EMBL" id="JACEIK010000012">
    <property type="protein sequence ID" value="MCD7446337.1"/>
    <property type="molecule type" value="Genomic_DNA"/>
</dbReference>
<gene>
    <name evidence="1" type="ORF">HAX54_004325</name>
</gene>
<reference evidence="1 2" key="1">
    <citation type="journal article" date="2021" name="BMC Genomics">
        <title>Datura genome reveals duplications of psychoactive alkaloid biosynthetic genes and high mutation rate following tissue culture.</title>
        <authorList>
            <person name="Rajewski A."/>
            <person name="Carter-House D."/>
            <person name="Stajich J."/>
            <person name="Litt A."/>
        </authorList>
    </citation>
    <scope>NUCLEOTIDE SEQUENCE [LARGE SCALE GENOMIC DNA]</scope>
    <source>
        <strain evidence="1">AR-01</strain>
    </source>
</reference>
<comment type="caution">
    <text evidence="1">The sequence shown here is derived from an EMBL/GenBank/DDBJ whole genome shotgun (WGS) entry which is preliminary data.</text>
</comment>
<name>A0ABS8RHM1_DATST</name>
<proteinExistence type="predicted"/>